<dbReference type="EMBL" id="CM018047">
    <property type="protein sequence ID" value="KAA8523488.1"/>
    <property type="molecule type" value="Genomic_DNA"/>
</dbReference>
<reference evidence="2 3" key="1">
    <citation type="submission" date="2019-09" db="EMBL/GenBank/DDBJ databases">
        <title>A chromosome-level genome assembly of the Chinese tupelo Nyssa sinensis.</title>
        <authorList>
            <person name="Yang X."/>
            <person name="Kang M."/>
            <person name="Yang Y."/>
            <person name="Xiong H."/>
            <person name="Wang M."/>
            <person name="Zhang Z."/>
            <person name="Wang Z."/>
            <person name="Wu H."/>
            <person name="Ma T."/>
            <person name="Liu J."/>
            <person name="Xi Z."/>
        </authorList>
    </citation>
    <scope>NUCLEOTIDE SEQUENCE [LARGE SCALE GENOMIC DNA]</scope>
    <source>
        <strain evidence="2">J267</strain>
        <tissue evidence="2">Leaf</tissue>
    </source>
</reference>
<evidence type="ECO:0000313" key="3">
    <source>
        <dbReference type="Proteomes" id="UP000325577"/>
    </source>
</evidence>
<keyword evidence="3" id="KW-1185">Reference proteome</keyword>
<dbReference type="InterPro" id="IPR044696">
    <property type="entry name" value="WIP1/2/3"/>
</dbReference>
<protein>
    <submittedName>
        <fullName evidence="2">Uncharacterized protein</fullName>
    </submittedName>
</protein>
<sequence length="142" mass="16024">MLKAKEVKVIELEATLESNKSSKEEMRSTIELQQKNHREMEAELEGLFKQKIEAEIEYLAISGAIQKLRVGAVDQITIIEEQKSLALEQARMLSKLGDAESKAAMLKRQAEKLGTYCRDFVENDKVLKLQSLSPRYAGVVPT</sequence>
<keyword evidence="1" id="KW-0175">Coiled coil</keyword>
<organism evidence="2 3">
    <name type="scientific">Nyssa sinensis</name>
    <dbReference type="NCBI Taxonomy" id="561372"/>
    <lineage>
        <taxon>Eukaryota</taxon>
        <taxon>Viridiplantae</taxon>
        <taxon>Streptophyta</taxon>
        <taxon>Embryophyta</taxon>
        <taxon>Tracheophyta</taxon>
        <taxon>Spermatophyta</taxon>
        <taxon>Magnoliopsida</taxon>
        <taxon>eudicotyledons</taxon>
        <taxon>Gunneridae</taxon>
        <taxon>Pentapetalae</taxon>
        <taxon>asterids</taxon>
        <taxon>Cornales</taxon>
        <taxon>Nyssaceae</taxon>
        <taxon>Nyssa</taxon>
    </lineage>
</organism>
<feature type="coiled-coil region" evidence="1">
    <location>
        <begin position="23"/>
        <end position="57"/>
    </location>
</feature>
<gene>
    <name evidence="2" type="ORF">F0562_009911</name>
</gene>
<dbReference type="PANTHER" id="PTHR34562:SF8">
    <property type="entry name" value="WPP DOMAIN-INTERACTING PROTEIN 1"/>
    <property type="match status" value="1"/>
</dbReference>
<dbReference type="AlphaFoldDB" id="A0A5J5A0L5"/>
<evidence type="ECO:0000256" key="1">
    <source>
        <dbReference type="SAM" id="Coils"/>
    </source>
</evidence>
<dbReference type="PANTHER" id="PTHR34562">
    <property type="entry name" value="WPP DOMAIN-INTERACTING PROTEIN 2"/>
    <property type="match status" value="1"/>
</dbReference>
<evidence type="ECO:0000313" key="2">
    <source>
        <dbReference type="EMBL" id="KAA8523488.1"/>
    </source>
</evidence>
<dbReference type="Proteomes" id="UP000325577">
    <property type="component" value="Linkage Group LG4"/>
</dbReference>
<accession>A0A5J5A0L5</accession>
<dbReference type="OrthoDB" id="1659507at2759"/>
<name>A0A5J5A0L5_9ASTE</name>
<proteinExistence type="predicted"/>